<keyword evidence="1" id="KW-0472">Membrane</keyword>
<feature type="transmembrane region" description="Helical" evidence="1">
    <location>
        <begin position="21"/>
        <end position="48"/>
    </location>
</feature>
<accession>A0A857ML50</accession>
<gene>
    <name evidence="2" type="ORF">GII36_05650</name>
</gene>
<evidence type="ECO:0000256" key="1">
    <source>
        <dbReference type="SAM" id="Phobius"/>
    </source>
</evidence>
<dbReference type="EMBL" id="CP045921">
    <property type="protein sequence ID" value="QHN43303.1"/>
    <property type="molecule type" value="Genomic_DNA"/>
</dbReference>
<reference evidence="2" key="1">
    <citation type="journal article" date="2021" name="Nat. Microbiol.">
        <title>Cocultivation of an ultrasmall environmental parasitic bacterium with lytic ability against bacteria associated with wastewater foams.</title>
        <authorList>
            <person name="Batinovic S."/>
            <person name="Rose J.J.A."/>
            <person name="Ratcliffe J."/>
            <person name="Seviour R.J."/>
            <person name="Petrovski S."/>
        </authorList>
    </citation>
    <scope>NUCLEOTIDE SEQUENCE</scope>
    <source>
        <strain evidence="2">JR1</strain>
    </source>
</reference>
<keyword evidence="3" id="KW-1185">Reference proteome</keyword>
<dbReference type="Proteomes" id="UP001059824">
    <property type="component" value="Chromosome"/>
</dbReference>
<dbReference type="KEGG" id="mama:GII36_05650"/>
<organism evidence="2 3">
    <name type="scientific">Candidatus Mycosynbacter amalyticus</name>
    <dbReference type="NCBI Taxonomy" id="2665156"/>
    <lineage>
        <taxon>Bacteria</taxon>
        <taxon>Candidatus Saccharimonadota</taxon>
        <taxon>Candidatus Saccharimonadota incertae sedis</taxon>
        <taxon>Candidatus Mycosynbacter</taxon>
    </lineage>
</organism>
<keyword evidence="1" id="KW-1133">Transmembrane helix</keyword>
<protein>
    <submittedName>
        <fullName evidence="2">Uncharacterized protein</fullName>
    </submittedName>
</protein>
<proteinExistence type="predicted"/>
<sequence>MGHGYKLDMFRGKNKRKLFIALLLVGIILLVILVIVGVIFVAIINALLGQADTNIGQNIGNIITSLWNYALDFINALWKQVIANPLQFITGGNS</sequence>
<dbReference type="AlphaFoldDB" id="A0A857ML50"/>
<keyword evidence="1" id="KW-0812">Transmembrane</keyword>
<name>A0A857ML50_9BACT</name>
<evidence type="ECO:0000313" key="2">
    <source>
        <dbReference type="EMBL" id="QHN43303.1"/>
    </source>
</evidence>
<evidence type="ECO:0000313" key="3">
    <source>
        <dbReference type="Proteomes" id="UP001059824"/>
    </source>
</evidence>